<keyword evidence="2" id="KW-1185">Reference proteome</keyword>
<comment type="caution">
    <text evidence="1">The sequence shown here is derived from an EMBL/GenBank/DDBJ whole genome shotgun (WGS) entry which is preliminary data.</text>
</comment>
<evidence type="ECO:0000313" key="1">
    <source>
        <dbReference type="EMBL" id="GFR95853.1"/>
    </source>
</evidence>
<proteinExistence type="predicted"/>
<protein>
    <submittedName>
        <fullName evidence="1">Uncharacterized protein</fullName>
    </submittedName>
</protein>
<sequence length="283" mass="31962">MPVVNPPITEAAAVHKVLQISLEASQELHQPFTFVTFDLAVAKKAYDIVWQKPHIYKTVIIHLGVFHTIMSYLGALGKLVTGSGFEEIVTEARLCAHGSIDGVVGGKKYIMAIRVHVTVLEVLERLLFAKFEQDTDLHYSSQEISHQTFEEGLVSLVSGRKVQEDVADDLLSVERKGKELFESFVKNRLRDFTSLYTVKFTEKQDEDIFIIEESNNIEKRQECGQSKSTENFIWPASCVIPGTQYEPPKSTSISSDTYPMVFSYTRWIAPENQQGYTFAQADT</sequence>
<dbReference type="PANTHER" id="PTHR46704:SF9">
    <property type="entry name" value="BHLH DOMAIN-CONTAINING PROTEIN"/>
    <property type="match status" value="1"/>
</dbReference>
<organism evidence="1 2">
    <name type="scientific">Elysia marginata</name>
    <dbReference type="NCBI Taxonomy" id="1093978"/>
    <lineage>
        <taxon>Eukaryota</taxon>
        <taxon>Metazoa</taxon>
        <taxon>Spiralia</taxon>
        <taxon>Lophotrochozoa</taxon>
        <taxon>Mollusca</taxon>
        <taxon>Gastropoda</taxon>
        <taxon>Heterobranchia</taxon>
        <taxon>Euthyneura</taxon>
        <taxon>Panpulmonata</taxon>
        <taxon>Sacoglossa</taxon>
        <taxon>Placobranchoidea</taxon>
        <taxon>Plakobranchidae</taxon>
        <taxon>Elysia</taxon>
    </lineage>
</organism>
<dbReference type="AlphaFoldDB" id="A0AAV4HFN2"/>
<dbReference type="EMBL" id="BMAT01012635">
    <property type="protein sequence ID" value="GFR95853.1"/>
    <property type="molecule type" value="Genomic_DNA"/>
</dbReference>
<reference evidence="1 2" key="1">
    <citation type="journal article" date="2021" name="Elife">
        <title>Chloroplast acquisition without the gene transfer in kleptoplastic sea slugs, Plakobranchus ocellatus.</title>
        <authorList>
            <person name="Maeda T."/>
            <person name="Takahashi S."/>
            <person name="Yoshida T."/>
            <person name="Shimamura S."/>
            <person name="Takaki Y."/>
            <person name="Nagai Y."/>
            <person name="Toyoda A."/>
            <person name="Suzuki Y."/>
            <person name="Arimoto A."/>
            <person name="Ishii H."/>
            <person name="Satoh N."/>
            <person name="Nishiyama T."/>
            <person name="Hasebe M."/>
            <person name="Maruyama T."/>
            <person name="Minagawa J."/>
            <person name="Obokata J."/>
            <person name="Shigenobu S."/>
        </authorList>
    </citation>
    <scope>NUCLEOTIDE SEQUENCE [LARGE SCALE GENOMIC DNA]</scope>
</reference>
<gene>
    <name evidence="1" type="ORF">ElyMa_006283100</name>
</gene>
<name>A0AAV4HFN2_9GAST</name>
<dbReference type="PANTHER" id="PTHR46704">
    <property type="entry name" value="CXC DOMAIN-CONTAINING PROTEIN-RELATED"/>
    <property type="match status" value="1"/>
</dbReference>
<evidence type="ECO:0000313" key="2">
    <source>
        <dbReference type="Proteomes" id="UP000762676"/>
    </source>
</evidence>
<dbReference type="Proteomes" id="UP000762676">
    <property type="component" value="Unassembled WGS sequence"/>
</dbReference>
<accession>A0AAV4HFN2</accession>